<sequence>MERSEKESNLRLFGNGGYEIRKKIKTEESVGRLRDGKVKAMAQEVEYYQRAVGSTKRYCIECLVLHPYVVIYSALSIRRCSKGNPGTSGGGGCLRDHNGILVMAFRSFLGNCTNNFTERPTSKWASCATINEPKHKQQKSKF</sequence>
<dbReference type="EMBL" id="JBANQN010000002">
    <property type="protein sequence ID" value="KAK6798142.1"/>
    <property type="molecule type" value="Genomic_DNA"/>
</dbReference>
<keyword evidence="2" id="KW-1185">Reference proteome</keyword>
<comment type="caution">
    <text evidence="1">The sequence shown here is derived from an EMBL/GenBank/DDBJ whole genome shotgun (WGS) entry which is preliminary data.</text>
</comment>
<name>A0AAN8U913_SOLBU</name>
<protein>
    <submittedName>
        <fullName evidence="1">Uncharacterized protein</fullName>
    </submittedName>
</protein>
<dbReference type="Proteomes" id="UP001371456">
    <property type="component" value="Unassembled WGS sequence"/>
</dbReference>
<organism evidence="1 2">
    <name type="scientific">Solanum bulbocastanum</name>
    <name type="common">Wild potato</name>
    <dbReference type="NCBI Taxonomy" id="147425"/>
    <lineage>
        <taxon>Eukaryota</taxon>
        <taxon>Viridiplantae</taxon>
        <taxon>Streptophyta</taxon>
        <taxon>Embryophyta</taxon>
        <taxon>Tracheophyta</taxon>
        <taxon>Spermatophyta</taxon>
        <taxon>Magnoliopsida</taxon>
        <taxon>eudicotyledons</taxon>
        <taxon>Gunneridae</taxon>
        <taxon>Pentapetalae</taxon>
        <taxon>asterids</taxon>
        <taxon>lamiids</taxon>
        <taxon>Solanales</taxon>
        <taxon>Solanaceae</taxon>
        <taxon>Solanoideae</taxon>
        <taxon>Solaneae</taxon>
        <taxon>Solanum</taxon>
    </lineage>
</organism>
<gene>
    <name evidence="1" type="ORF">RDI58_005844</name>
</gene>
<accession>A0AAN8U913</accession>
<evidence type="ECO:0000313" key="1">
    <source>
        <dbReference type="EMBL" id="KAK6798142.1"/>
    </source>
</evidence>
<reference evidence="1 2" key="1">
    <citation type="submission" date="2024-02" db="EMBL/GenBank/DDBJ databases">
        <title>de novo genome assembly of Solanum bulbocastanum strain 11H21.</title>
        <authorList>
            <person name="Hosaka A.J."/>
        </authorList>
    </citation>
    <scope>NUCLEOTIDE SEQUENCE [LARGE SCALE GENOMIC DNA]</scope>
    <source>
        <tissue evidence="1">Young leaves</tissue>
    </source>
</reference>
<proteinExistence type="predicted"/>
<evidence type="ECO:0000313" key="2">
    <source>
        <dbReference type="Proteomes" id="UP001371456"/>
    </source>
</evidence>
<dbReference type="AlphaFoldDB" id="A0AAN8U913"/>